<dbReference type="Proteomes" id="UP000224567">
    <property type="component" value="Unassembled WGS sequence"/>
</dbReference>
<keyword evidence="3" id="KW-0862">Zinc</keyword>
<dbReference type="AlphaFoldDB" id="A0A2G2VFJ5"/>
<evidence type="ECO:0000256" key="4">
    <source>
        <dbReference type="PROSITE-ProRule" id="PRU01343"/>
    </source>
</evidence>
<name>A0A2G2VFJ5_CAPBA</name>
<dbReference type="GO" id="GO:0008270">
    <property type="term" value="F:zinc ion binding"/>
    <property type="evidence" value="ECO:0007669"/>
    <property type="project" value="UniProtKB-KW"/>
</dbReference>
<reference evidence="7" key="2">
    <citation type="journal article" date="2017" name="J. Anim. Genet.">
        <title>Multiple reference genome sequences of hot pepper reveal the massive evolution of plant disease resistance genes by retroduplication.</title>
        <authorList>
            <person name="Kim S."/>
            <person name="Park J."/>
            <person name="Yeom S.-I."/>
            <person name="Kim Y.-M."/>
            <person name="Seo E."/>
            <person name="Kim K.-T."/>
            <person name="Kim M.-S."/>
            <person name="Lee J.M."/>
            <person name="Cheong K."/>
            <person name="Shin H.-S."/>
            <person name="Kim S.-B."/>
            <person name="Han K."/>
            <person name="Lee J."/>
            <person name="Park M."/>
            <person name="Lee H.-A."/>
            <person name="Lee H.-Y."/>
            <person name="Lee Y."/>
            <person name="Oh S."/>
            <person name="Lee J.H."/>
            <person name="Choi E."/>
            <person name="Choi E."/>
            <person name="Lee S.E."/>
            <person name="Jeon J."/>
            <person name="Kim H."/>
            <person name="Choi G."/>
            <person name="Song H."/>
            <person name="Lee J."/>
            <person name="Lee S.-C."/>
            <person name="Kwon J.-K."/>
            <person name="Lee H.-Y."/>
            <person name="Koo N."/>
            <person name="Hong Y."/>
            <person name="Kim R.W."/>
            <person name="Kang W.-H."/>
            <person name="Huh J.H."/>
            <person name="Kang B.-C."/>
            <person name="Yang T.-J."/>
            <person name="Lee Y.-H."/>
            <person name="Bennetzen J.L."/>
            <person name="Choi D."/>
        </authorList>
    </citation>
    <scope>NUCLEOTIDE SEQUENCE [LARGE SCALE GENOMIC DNA]</scope>
    <source>
        <strain evidence="7">cv. PBC81</strain>
    </source>
</reference>
<evidence type="ECO:0000256" key="3">
    <source>
        <dbReference type="ARBA" id="ARBA00022833"/>
    </source>
</evidence>
<dbReference type="InterPro" id="IPR010666">
    <property type="entry name" value="Znf_GRF"/>
</dbReference>
<dbReference type="OrthoDB" id="1302661at2759"/>
<dbReference type="PROSITE" id="PS51999">
    <property type="entry name" value="ZF_GRF"/>
    <property type="match status" value="1"/>
</dbReference>
<accession>A0A2G2VFJ5</accession>
<feature type="domain" description="GRF-type" evidence="5">
    <location>
        <begin position="297"/>
        <end position="339"/>
    </location>
</feature>
<evidence type="ECO:0000256" key="2">
    <source>
        <dbReference type="ARBA" id="ARBA00022771"/>
    </source>
</evidence>
<keyword evidence="7" id="KW-1185">Reference proteome</keyword>
<dbReference type="PANTHER" id="PTHR33680">
    <property type="entry name" value="OS07G0190500 PROTEIN"/>
    <property type="match status" value="1"/>
</dbReference>
<evidence type="ECO:0000313" key="6">
    <source>
        <dbReference type="EMBL" id="PHT31746.1"/>
    </source>
</evidence>
<comment type="caution">
    <text evidence="6">The sequence shown here is derived from an EMBL/GenBank/DDBJ whole genome shotgun (WGS) entry which is preliminary data.</text>
</comment>
<evidence type="ECO:0000256" key="1">
    <source>
        <dbReference type="ARBA" id="ARBA00022723"/>
    </source>
</evidence>
<protein>
    <recommendedName>
        <fullName evidence="5">GRF-type domain-containing protein</fullName>
    </recommendedName>
</protein>
<keyword evidence="2 4" id="KW-0863">Zinc-finger</keyword>
<dbReference type="EMBL" id="MLFT02000012">
    <property type="protein sequence ID" value="PHT31746.1"/>
    <property type="molecule type" value="Genomic_DNA"/>
</dbReference>
<evidence type="ECO:0000259" key="5">
    <source>
        <dbReference type="PROSITE" id="PS51999"/>
    </source>
</evidence>
<reference evidence="6 7" key="1">
    <citation type="journal article" date="2017" name="Genome Biol.">
        <title>New reference genome sequences of hot pepper reveal the massive evolution of plant disease-resistance genes by retroduplication.</title>
        <authorList>
            <person name="Kim S."/>
            <person name="Park J."/>
            <person name="Yeom S.I."/>
            <person name="Kim Y.M."/>
            <person name="Seo E."/>
            <person name="Kim K.T."/>
            <person name="Kim M.S."/>
            <person name="Lee J.M."/>
            <person name="Cheong K."/>
            <person name="Shin H.S."/>
            <person name="Kim S.B."/>
            <person name="Han K."/>
            <person name="Lee J."/>
            <person name="Park M."/>
            <person name="Lee H.A."/>
            <person name="Lee H.Y."/>
            <person name="Lee Y."/>
            <person name="Oh S."/>
            <person name="Lee J.H."/>
            <person name="Choi E."/>
            <person name="Choi E."/>
            <person name="Lee S.E."/>
            <person name="Jeon J."/>
            <person name="Kim H."/>
            <person name="Choi G."/>
            <person name="Song H."/>
            <person name="Lee J."/>
            <person name="Lee S.C."/>
            <person name="Kwon J.K."/>
            <person name="Lee H.Y."/>
            <person name="Koo N."/>
            <person name="Hong Y."/>
            <person name="Kim R.W."/>
            <person name="Kang W.H."/>
            <person name="Huh J.H."/>
            <person name="Kang B.C."/>
            <person name="Yang T.J."/>
            <person name="Lee Y.H."/>
            <person name="Bennetzen J.L."/>
            <person name="Choi D."/>
        </authorList>
    </citation>
    <scope>NUCLEOTIDE SEQUENCE [LARGE SCALE GENOMIC DNA]</scope>
    <source>
        <strain evidence="7">cv. PBC81</strain>
    </source>
</reference>
<dbReference type="Pfam" id="PF06839">
    <property type="entry name" value="Zn_ribbon_GRF"/>
    <property type="match status" value="1"/>
</dbReference>
<proteinExistence type="predicted"/>
<evidence type="ECO:0000313" key="7">
    <source>
        <dbReference type="Proteomes" id="UP000224567"/>
    </source>
</evidence>
<organism evidence="6 7">
    <name type="scientific">Capsicum baccatum</name>
    <name type="common">Peruvian pepper</name>
    <dbReference type="NCBI Taxonomy" id="33114"/>
    <lineage>
        <taxon>Eukaryota</taxon>
        <taxon>Viridiplantae</taxon>
        <taxon>Streptophyta</taxon>
        <taxon>Embryophyta</taxon>
        <taxon>Tracheophyta</taxon>
        <taxon>Spermatophyta</taxon>
        <taxon>Magnoliopsida</taxon>
        <taxon>eudicotyledons</taxon>
        <taxon>Gunneridae</taxon>
        <taxon>Pentapetalae</taxon>
        <taxon>asterids</taxon>
        <taxon>lamiids</taxon>
        <taxon>Solanales</taxon>
        <taxon>Solanaceae</taxon>
        <taxon>Solanoideae</taxon>
        <taxon>Capsiceae</taxon>
        <taxon>Capsicum</taxon>
    </lineage>
</organism>
<dbReference type="PANTHER" id="PTHR33680:SF1">
    <property type="entry name" value="OS05G0489500 PROTEIN"/>
    <property type="match status" value="1"/>
</dbReference>
<keyword evidence="1" id="KW-0479">Metal-binding</keyword>
<sequence>MLDVVVDGSRPLLRINIVLGSPTIPPPQPTIDEHDSFEDDSLDAHPMDLEDDSMELKDSIFSEEGGEECELGEQTNHTFSNGTNFQVNQKFSSKKELKLLLEVVARRNSFDYATLKSCSKFLKVKCVCPRCGWMLQAKKYECTSRNKSITKAYNHAHHGYCMKHLGENLWVNYHCGEHLYLFYNVAKAYSAEKFSDHFVKFKNYCPEATFFLKHELGFKKWSRAYFPSNMFNVMNINIAESVNAMLIVKREYPVASIFNSIANKFGEIFRGTRAYILKSSTMVQASQKSNAKVSYICHCGNPAIFRTLRTDWNSDRKFFNCAVGKDNGGCSFFKWLDEDSRMSSPSTSNFGGAFKFHILQRLRKFKENRDLLMTLLKEAEEQRDYLKQSLKEVE</sequence>
<gene>
    <name evidence="6" type="ORF">CQW23_28083</name>
</gene>